<evidence type="ECO:0000313" key="1">
    <source>
        <dbReference type="EMBL" id="CEK77147.1"/>
    </source>
</evidence>
<feature type="non-terminal residue" evidence="1">
    <location>
        <position position="66"/>
    </location>
</feature>
<reference evidence="1" key="1">
    <citation type="submission" date="2014-12" db="EMBL/GenBank/DDBJ databases">
        <title>Insight into the proteome of Arion vulgaris.</title>
        <authorList>
            <person name="Aradska J."/>
            <person name="Bulat T."/>
            <person name="Smidak R."/>
            <person name="Sarate P."/>
            <person name="Gangsoo J."/>
            <person name="Sialana F."/>
            <person name="Bilban M."/>
            <person name="Lubec G."/>
        </authorList>
    </citation>
    <scope>NUCLEOTIDE SEQUENCE</scope>
    <source>
        <tissue evidence="1">Skin</tissue>
    </source>
</reference>
<organism evidence="1">
    <name type="scientific">Arion vulgaris</name>
    <dbReference type="NCBI Taxonomy" id="1028688"/>
    <lineage>
        <taxon>Eukaryota</taxon>
        <taxon>Metazoa</taxon>
        <taxon>Spiralia</taxon>
        <taxon>Lophotrochozoa</taxon>
        <taxon>Mollusca</taxon>
        <taxon>Gastropoda</taxon>
        <taxon>Heterobranchia</taxon>
        <taxon>Euthyneura</taxon>
        <taxon>Panpulmonata</taxon>
        <taxon>Eupulmonata</taxon>
        <taxon>Stylommatophora</taxon>
        <taxon>Helicina</taxon>
        <taxon>Arionoidea</taxon>
        <taxon>Arionidae</taxon>
        <taxon>Arion</taxon>
    </lineage>
</organism>
<name>A0A0B7A8Y3_9EUPU</name>
<dbReference type="EMBL" id="HACG01030282">
    <property type="protein sequence ID" value="CEK77147.1"/>
    <property type="molecule type" value="Transcribed_RNA"/>
</dbReference>
<dbReference type="AlphaFoldDB" id="A0A0B7A8Y3"/>
<sequence>MIQLLLVYIRADRFLEHHSQLLLSLSFTGLHLNFPSHTVGVWCPPSHSGGVGVLPHTMKVWVCSLT</sequence>
<gene>
    <name evidence="1" type="primary">ORF103205</name>
</gene>
<protein>
    <submittedName>
        <fullName evidence="1">Uncharacterized protein</fullName>
    </submittedName>
</protein>
<accession>A0A0B7A8Y3</accession>
<proteinExistence type="predicted"/>